<dbReference type="Proteomes" id="UP001265315">
    <property type="component" value="Unassembled WGS sequence"/>
</dbReference>
<dbReference type="GO" id="GO:0017001">
    <property type="term" value="P:antibiotic catabolic process"/>
    <property type="evidence" value="ECO:0007669"/>
    <property type="project" value="UniProtKB-ARBA"/>
</dbReference>
<dbReference type="PANTHER" id="PTHR42951:SF4">
    <property type="entry name" value="ACYL-COENZYME A THIOESTERASE MBLAC2"/>
    <property type="match status" value="1"/>
</dbReference>
<dbReference type="AlphaFoldDB" id="A0AAW8M2F7"/>
<dbReference type="GO" id="GO:0016787">
    <property type="term" value="F:hydrolase activity"/>
    <property type="evidence" value="ECO:0007669"/>
    <property type="project" value="UniProtKB-KW"/>
</dbReference>
<dbReference type="Pfam" id="PF00753">
    <property type="entry name" value="Lactamase_B"/>
    <property type="match status" value="1"/>
</dbReference>
<evidence type="ECO:0000256" key="1">
    <source>
        <dbReference type="ARBA" id="ARBA00005250"/>
    </source>
</evidence>
<reference evidence="3" key="1">
    <citation type="submission" date="2023-07" db="EMBL/GenBank/DDBJ databases">
        <title>Sorghum-associated microbial communities from plants grown in Nebraska, USA.</title>
        <authorList>
            <person name="Schachtman D."/>
        </authorList>
    </citation>
    <scope>NUCLEOTIDE SEQUENCE</scope>
    <source>
        <strain evidence="3">1457</strain>
    </source>
</reference>
<dbReference type="InterPro" id="IPR036866">
    <property type="entry name" value="RibonucZ/Hydroxyglut_hydro"/>
</dbReference>
<name>A0AAW8M2F7_AGRTU</name>
<dbReference type="PANTHER" id="PTHR42951">
    <property type="entry name" value="METALLO-BETA-LACTAMASE DOMAIN-CONTAINING"/>
    <property type="match status" value="1"/>
</dbReference>
<evidence type="ECO:0000259" key="2">
    <source>
        <dbReference type="SMART" id="SM00849"/>
    </source>
</evidence>
<comment type="caution">
    <text evidence="3">The sequence shown here is derived from an EMBL/GenBank/DDBJ whole genome shotgun (WGS) entry which is preliminary data.</text>
</comment>
<dbReference type="SUPFAM" id="SSF56281">
    <property type="entry name" value="Metallo-hydrolase/oxidoreductase"/>
    <property type="match status" value="1"/>
</dbReference>
<dbReference type="RefSeq" id="WP_111791594.1">
    <property type="nucleotide sequence ID" value="NZ_JAGIPD010000006.1"/>
</dbReference>
<dbReference type="CDD" id="cd16282">
    <property type="entry name" value="metallo-hydrolase-like_MBL-fold"/>
    <property type="match status" value="1"/>
</dbReference>
<evidence type="ECO:0000313" key="4">
    <source>
        <dbReference type="Proteomes" id="UP001265315"/>
    </source>
</evidence>
<evidence type="ECO:0000313" key="3">
    <source>
        <dbReference type="EMBL" id="MDR6705251.1"/>
    </source>
</evidence>
<dbReference type="Gene3D" id="3.60.15.10">
    <property type="entry name" value="Ribonuclease Z/Hydroxyacylglutathione hydrolase-like"/>
    <property type="match status" value="1"/>
</dbReference>
<gene>
    <name evidence="3" type="ORF">J2W61_005126</name>
</gene>
<keyword evidence="3" id="KW-0378">Hydrolase</keyword>
<protein>
    <submittedName>
        <fullName evidence="3">Glyoxylase-like metal-dependent hydrolase (Beta-lactamase superfamily II)</fullName>
    </submittedName>
</protein>
<organism evidence="3 4">
    <name type="scientific">Agrobacterium tumefaciens</name>
    <dbReference type="NCBI Taxonomy" id="358"/>
    <lineage>
        <taxon>Bacteria</taxon>
        <taxon>Pseudomonadati</taxon>
        <taxon>Pseudomonadota</taxon>
        <taxon>Alphaproteobacteria</taxon>
        <taxon>Hyphomicrobiales</taxon>
        <taxon>Rhizobiaceae</taxon>
        <taxon>Rhizobium/Agrobacterium group</taxon>
        <taxon>Agrobacterium</taxon>
        <taxon>Agrobacterium tumefaciens complex</taxon>
    </lineage>
</organism>
<proteinExistence type="inferred from homology"/>
<comment type="similarity">
    <text evidence="1">Belongs to the metallo-beta-lactamase superfamily. Class-B beta-lactamase family.</text>
</comment>
<dbReference type="EMBL" id="JAVDSW010000008">
    <property type="protein sequence ID" value="MDR6705251.1"/>
    <property type="molecule type" value="Genomic_DNA"/>
</dbReference>
<dbReference type="InterPro" id="IPR050855">
    <property type="entry name" value="NDM-1-like"/>
</dbReference>
<sequence>MHASRFSHRGFCFCCVAPETSGAGGGPMLTPAQAYAKARGIVNAMRDYAASSPVSLHTVRGRLTVLEGSGGNMLASFGDDGMFLVDAGIAVSEAKIRESLTTLGSPEVAAVVNTHWHFDHADGNDWLGREGAKIIAHEMTLKHLSTAQRVEDWNFDFPSSSIPALPSVVVADTHELDINGDRVSLRFYGNAHTDGDLSVFFQNSNVLHTGDTFWNGIYPFIDRSTGGSIDGMIEAARWNVDICDADTLVVSGHAKPVGNRDELKVYLEMLVAIRASISASKSKGMSLGEVQAQRPTSAFDAVWGQFVITPDFFTKLVYESL</sequence>
<accession>A0AAW8M2F7</accession>
<feature type="domain" description="Metallo-beta-lactamase" evidence="2">
    <location>
        <begin position="70"/>
        <end position="253"/>
    </location>
</feature>
<dbReference type="SMART" id="SM00849">
    <property type="entry name" value="Lactamase_B"/>
    <property type="match status" value="1"/>
</dbReference>
<dbReference type="InterPro" id="IPR001279">
    <property type="entry name" value="Metallo-B-lactamas"/>
</dbReference>